<organism evidence="2 3">
    <name type="scientific">Stylosanthes scabra</name>
    <dbReference type="NCBI Taxonomy" id="79078"/>
    <lineage>
        <taxon>Eukaryota</taxon>
        <taxon>Viridiplantae</taxon>
        <taxon>Streptophyta</taxon>
        <taxon>Embryophyta</taxon>
        <taxon>Tracheophyta</taxon>
        <taxon>Spermatophyta</taxon>
        <taxon>Magnoliopsida</taxon>
        <taxon>eudicotyledons</taxon>
        <taxon>Gunneridae</taxon>
        <taxon>Pentapetalae</taxon>
        <taxon>rosids</taxon>
        <taxon>fabids</taxon>
        <taxon>Fabales</taxon>
        <taxon>Fabaceae</taxon>
        <taxon>Papilionoideae</taxon>
        <taxon>50 kb inversion clade</taxon>
        <taxon>dalbergioids sensu lato</taxon>
        <taxon>Dalbergieae</taxon>
        <taxon>Pterocarpus clade</taxon>
        <taxon>Stylosanthes</taxon>
    </lineage>
</organism>
<dbReference type="SUPFAM" id="SSF52833">
    <property type="entry name" value="Thioredoxin-like"/>
    <property type="match status" value="1"/>
</dbReference>
<dbReference type="PANTHER" id="PTHR33875:SF2">
    <property type="entry name" value="ACR183CP"/>
    <property type="match status" value="1"/>
</dbReference>
<proteinExistence type="predicted"/>
<reference evidence="2 3" key="1">
    <citation type="journal article" date="2023" name="Plants (Basel)">
        <title>Bridging the Gap: Combining Genomics and Transcriptomics Approaches to Understand Stylosanthes scabra, an Orphan Legume from the Brazilian Caatinga.</title>
        <authorList>
            <person name="Ferreira-Neto J.R.C."/>
            <person name="da Silva M.D."/>
            <person name="Binneck E."/>
            <person name="de Melo N.F."/>
            <person name="da Silva R.H."/>
            <person name="de Melo A.L.T.M."/>
            <person name="Pandolfi V."/>
            <person name="Bustamante F.O."/>
            <person name="Brasileiro-Vidal A.C."/>
            <person name="Benko-Iseppon A.M."/>
        </authorList>
    </citation>
    <scope>NUCLEOTIDE SEQUENCE [LARGE SCALE GENOMIC DNA]</scope>
    <source>
        <tissue evidence="2">Leaves</tissue>
    </source>
</reference>
<evidence type="ECO:0000256" key="1">
    <source>
        <dbReference type="SAM" id="SignalP"/>
    </source>
</evidence>
<sequence length="236" mass="26590">MQMTKPATSMILIVISSVLQLLVLKGGADYIPPSRLEGFVYQPRPFDWDDTVFIEAFYDPVCPDSRDSWPPLKKAIHYYGDRVQLVVHLLPLPYHDNAYVASRALHIVNGLNSSATFPLLDWFFKHQEKFYNAPTRNLSRASIVEKIVDSAAKVAGSSYHTAIKNGFNDTQSDYQTRVSFKYSASRGVYGTPFFYVNGFLLPDTGSAIDFNAWKKVIDPLVGAKSVKNEESPHYLL</sequence>
<evidence type="ECO:0008006" key="4">
    <source>
        <dbReference type="Google" id="ProtNLM"/>
    </source>
</evidence>
<dbReference type="CDD" id="cd02972">
    <property type="entry name" value="DsbA_family"/>
    <property type="match status" value="1"/>
</dbReference>
<comment type="caution">
    <text evidence="2">The sequence shown here is derived from an EMBL/GenBank/DDBJ whole genome shotgun (WGS) entry which is preliminary data.</text>
</comment>
<dbReference type="InterPro" id="IPR036249">
    <property type="entry name" value="Thioredoxin-like_sf"/>
</dbReference>
<dbReference type="Proteomes" id="UP001341840">
    <property type="component" value="Unassembled WGS sequence"/>
</dbReference>
<dbReference type="Gene3D" id="3.40.30.10">
    <property type="entry name" value="Glutaredoxin"/>
    <property type="match status" value="1"/>
</dbReference>
<feature type="chain" id="PRO_5045333216" description="Thioredoxin-like fold domain-containing protein" evidence="1">
    <location>
        <begin position="29"/>
        <end position="236"/>
    </location>
</feature>
<dbReference type="PANTHER" id="PTHR33875">
    <property type="entry name" value="OS09G0542200 PROTEIN"/>
    <property type="match status" value="1"/>
</dbReference>
<dbReference type="EMBL" id="JASCZI010000008">
    <property type="protein sequence ID" value="MED6106375.1"/>
    <property type="molecule type" value="Genomic_DNA"/>
</dbReference>
<name>A0ABU6Q3G6_9FABA</name>
<feature type="signal peptide" evidence="1">
    <location>
        <begin position="1"/>
        <end position="28"/>
    </location>
</feature>
<evidence type="ECO:0000313" key="3">
    <source>
        <dbReference type="Proteomes" id="UP001341840"/>
    </source>
</evidence>
<accession>A0ABU6Q3G6</accession>
<evidence type="ECO:0000313" key="2">
    <source>
        <dbReference type="EMBL" id="MED6106375.1"/>
    </source>
</evidence>
<keyword evidence="3" id="KW-1185">Reference proteome</keyword>
<keyword evidence="1" id="KW-0732">Signal</keyword>
<gene>
    <name evidence="2" type="ORF">PIB30_004148</name>
</gene>
<protein>
    <recommendedName>
        <fullName evidence="4">Thioredoxin-like fold domain-containing protein</fullName>
    </recommendedName>
</protein>